<comment type="similarity">
    <text evidence="2">Belongs to the ABC transporter superfamily.</text>
</comment>
<dbReference type="InterPro" id="IPR039421">
    <property type="entry name" value="Type_1_exporter"/>
</dbReference>
<keyword evidence="3" id="KW-0813">Transport</keyword>
<proteinExistence type="inferred from homology"/>
<gene>
    <name evidence="13" type="ORF">HFO42_09380</name>
</gene>
<feature type="region of interest" description="Disordered" evidence="9">
    <location>
        <begin position="1"/>
        <end position="20"/>
    </location>
</feature>
<dbReference type="PROSITE" id="PS00211">
    <property type="entry name" value="ABC_TRANSPORTER_1"/>
    <property type="match status" value="1"/>
</dbReference>
<dbReference type="GO" id="GO:0005524">
    <property type="term" value="F:ATP binding"/>
    <property type="evidence" value="ECO:0007669"/>
    <property type="project" value="UniProtKB-KW"/>
</dbReference>
<dbReference type="InterPro" id="IPR017871">
    <property type="entry name" value="ABC_transporter-like_CS"/>
</dbReference>
<evidence type="ECO:0000256" key="1">
    <source>
        <dbReference type="ARBA" id="ARBA00004651"/>
    </source>
</evidence>
<dbReference type="Proteomes" id="UP000825699">
    <property type="component" value="Unassembled WGS sequence"/>
</dbReference>
<dbReference type="SUPFAM" id="SSF90123">
    <property type="entry name" value="ABC transporter transmembrane region"/>
    <property type="match status" value="1"/>
</dbReference>
<keyword evidence="4 10" id="KW-0812">Transmembrane</keyword>
<protein>
    <submittedName>
        <fullName evidence="13">ABC transporter ATP-binding protein</fullName>
    </submittedName>
</protein>
<dbReference type="SUPFAM" id="SSF52540">
    <property type="entry name" value="P-loop containing nucleoside triphosphate hydrolases"/>
    <property type="match status" value="1"/>
</dbReference>
<dbReference type="PROSITE" id="PS50929">
    <property type="entry name" value="ABC_TM1F"/>
    <property type="match status" value="1"/>
</dbReference>
<dbReference type="FunFam" id="3.40.50.300:FF:000287">
    <property type="entry name" value="Multidrug ABC transporter ATP-binding protein"/>
    <property type="match status" value="1"/>
</dbReference>
<dbReference type="InterPro" id="IPR036640">
    <property type="entry name" value="ABC1_TM_sf"/>
</dbReference>
<dbReference type="Pfam" id="PF00005">
    <property type="entry name" value="ABC_tran"/>
    <property type="match status" value="1"/>
</dbReference>
<evidence type="ECO:0000256" key="7">
    <source>
        <dbReference type="ARBA" id="ARBA00022989"/>
    </source>
</evidence>
<keyword evidence="5" id="KW-0547">Nucleotide-binding</keyword>
<dbReference type="SMART" id="SM00382">
    <property type="entry name" value="AAA"/>
    <property type="match status" value="1"/>
</dbReference>
<evidence type="ECO:0000259" key="12">
    <source>
        <dbReference type="PROSITE" id="PS50929"/>
    </source>
</evidence>
<dbReference type="AlphaFoldDB" id="A0AAJ1A6W1"/>
<dbReference type="Gene3D" id="1.20.1560.10">
    <property type="entry name" value="ABC transporter type 1, transmembrane domain"/>
    <property type="match status" value="1"/>
</dbReference>
<evidence type="ECO:0000313" key="14">
    <source>
        <dbReference type="Proteomes" id="UP000825699"/>
    </source>
</evidence>
<sequence>MAEELETERPDVREDGRRPPRAVVGSHRVEEEMFGKAFDGNIVKRIWVFVHPYRRQVLWSVVAVLTFTMMQLTIPLIIRYAIDHGMSPGGNHSALIWSIVAFTIAISINYAASYAQEMLVGGVAEDVLFDIRKAMFSHLQRVSLSFMDKTEVGRLMSRLQGDVNSMQEFLETSVLSVGDIVLLFGIVFVMLYLDFKLGLLTLSVLPVLFIVRLFWLPLARKSFMAAHETNSIAAGALAEAIHGVRAVQSMDRQGVNFTLYDDKAHANLQTHLTAARYAQVMVPIVDSLTGVAMALVIVVGGARVLNQALDVGVLVAFLFYIQRFFDPIRSLTLQYSVMQRAMASGQRLTEVLDVPVEIKDAPGAKALSRDMDGSVEFKDVVFGYNPKHPVLKHVSFKVNPGETVALVGPTGSGKSSCMSLIHRFYDVQQGQVLVGGDDVRDLTQDSLGAQIAMVLQEPFLFTGTVFENIRYHKLEATREQVIEAAKAVGAHDFVMRLPDGYDSVLGERGGNLSLGQRQLLSFARALVADAKILVLDEATANIDSYTEMLIQKALVKLLENRTGLVIAHRLATIREADRIIVLQNGEIIESGDHRQLMKNGKLYSKLYNLNYSSFDDIPEDVLEETTAAESAT</sequence>
<dbReference type="PROSITE" id="PS50893">
    <property type="entry name" value="ABC_TRANSPORTER_2"/>
    <property type="match status" value="1"/>
</dbReference>
<evidence type="ECO:0000256" key="5">
    <source>
        <dbReference type="ARBA" id="ARBA00022741"/>
    </source>
</evidence>
<dbReference type="EMBL" id="JAAXEP010000004">
    <property type="protein sequence ID" value="MBY5628326.1"/>
    <property type="molecule type" value="Genomic_DNA"/>
</dbReference>
<dbReference type="CDD" id="cd18545">
    <property type="entry name" value="ABC_6TM_YknV_like"/>
    <property type="match status" value="1"/>
</dbReference>
<dbReference type="InterPro" id="IPR003593">
    <property type="entry name" value="AAA+_ATPase"/>
</dbReference>
<evidence type="ECO:0000256" key="2">
    <source>
        <dbReference type="ARBA" id="ARBA00005417"/>
    </source>
</evidence>
<dbReference type="PANTHER" id="PTHR43394:SF1">
    <property type="entry name" value="ATP-BINDING CASSETTE SUB-FAMILY B MEMBER 10, MITOCHONDRIAL"/>
    <property type="match status" value="1"/>
</dbReference>
<feature type="transmembrane region" description="Helical" evidence="10">
    <location>
        <begin position="199"/>
        <end position="218"/>
    </location>
</feature>
<dbReference type="Pfam" id="PF00664">
    <property type="entry name" value="ABC_membrane"/>
    <property type="match status" value="1"/>
</dbReference>
<feature type="domain" description="ABC transmembrane type-1" evidence="12">
    <location>
        <begin position="58"/>
        <end position="340"/>
    </location>
</feature>
<dbReference type="GO" id="GO:0016887">
    <property type="term" value="F:ATP hydrolysis activity"/>
    <property type="evidence" value="ECO:0007669"/>
    <property type="project" value="InterPro"/>
</dbReference>
<organism evidence="13 14">
    <name type="scientific">Rhizobium leguminosarum</name>
    <dbReference type="NCBI Taxonomy" id="384"/>
    <lineage>
        <taxon>Bacteria</taxon>
        <taxon>Pseudomonadati</taxon>
        <taxon>Pseudomonadota</taxon>
        <taxon>Alphaproteobacteria</taxon>
        <taxon>Hyphomicrobiales</taxon>
        <taxon>Rhizobiaceae</taxon>
        <taxon>Rhizobium/Agrobacterium group</taxon>
        <taxon>Rhizobium</taxon>
    </lineage>
</organism>
<accession>A0AAJ1A6W1</accession>
<feature type="transmembrane region" description="Helical" evidence="10">
    <location>
        <begin position="174"/>
        <end position="193"/>
    </location>
</feature>
<dbReference type="CDD" id="cd03254">
    <property type="entry name" value="ABCC_Glucan_exporter_like"/>
    <property type="match status" value="1"/>
</dbReference>
<evidence type="ECO:0000313" key="13">
    <source>
        <dbReference type="EMBL" id="MBY5628326.1"/>
    </source>
</evidence>
<evidence type="ECO:0000256" key="4">
    <source>
        <dbReference type="ARBA" id="ARBA00022692"/>
    </source>
</evidence>
<dbReference type="Gene3D" id="3.40.50.300">
    <property type="entry name" value="P-loop containing nucleotide triphosphate hydrolases"/>
    <property type="match status" value="1"/>
</dbReference>
<feature type="compositionally biased region" description="Basic and acidic residues" evidence="9">
    <location>
        <begin position="7"/>
        <end position="18"/>
    </location>
</feature>
<dbReference type="RefSeq" id="WP_131640674.1">
    <property type="nucleotide sequence ID" value="NZ_CP071401.1"/>
</dbReference>
<evidence type="ECO:0000259" key="11">
    <source>
        <dbReference type="PROSITE" id="PS50893"/>
    </source>
</evidence>
<feature type="domain" description="ABC transporter" evidence="11">
    <location>
        <begin position="375"/>
        <end position="609"/>
    </location>
</feature>
<dbReference type="InterPro" id="IPR027417">
    <property type="entry name" value="P-loop_NTPase"/>
</dbReference>
<dbReference type="InterPro" id="IPR011527">
    <property type="entry name" value="ABC1_TM_dom"/>
</dbReference>
<dbReference type="GO" id="GO:0005886">
    <property type="term" value="C:plasma membrane"/>
    <property type="evidence" value="ECO:0007669"/>
    <property type="project" value="UniProtKB-SubCell"/>
</dbReference>
<dbReference type="PANTHER" id="PTHR43394">
    <property type="entry name" value="ATP-DEPENDENT PERMEASE MDL1, MITOCHONDRIAL"/>
    <property type="match status" value="1"/>
</dbReference>
<keyword evidence="8 10" id="KW-0472">Membrane</keyword>
<evidence type="ECO:0000256" key="6">
    <source>
        <dbReference type="ARBA" id="ARBA00022840"/>
    </source>
</evidence>
<evidence type="ECO:0000256" key="3">
    <source>
        <dbReference type="ARBA" id="ARBA00022448"/>
    </source>
</evidence>
<reference evidence="13" key="1">
    <citation type="submission" date="2020-04" db="EMBL/GenBank/DDBJ databases">
        <title>Global-level population genomics supports evidence of horizontal gene transfer on evolution of Rhizobia in Lentils.</title>
        <authorList>
            <person name="Gai Y."/>
            <person name="Cook D."/>
            <person name="Riely B."/>
        </authorList>
    </citation>
    <scope>NUCLEOTIDE SEQUENCE</scope>
    <source>
        <strain evidence="13">Derici101B</strain>
    </source>
</reference>
<feature type="transmembrane region" description="Helical" evidence="10">
    <location>
        <begin position="94"/>
        <end position="112"/>
    </location>
</feature>
<evidence type="ECO:0000256" key="8">
    <source>
        <dbReference type="ARBA" id="ARBA00023136"/>
    </source>
</evidence>
<feature type="transmembrane region" description="Helical" evidence="10">
    <location>
        <begin position="277"/>
        <end position="298"/>
    </location>
</feature>
<feature type="transmembrane region" description="Helical" evidence="10">
    <location>
        <begin position="57"/>
        <end position="82"/>
    </location>
</feature>
<evidence type="ECO:0000256" key="9">
    <source>
        <dbReference type="SAM" id="MobiDB-lite"/>
    </source>
</evidence>
<dbReference type="InterPro" id="IPR003439">
    <property type="entry name" value="ABC_transporter-like_ATP-bd"/>
</dbReference>
<comment type="subcellular location">
    <subcellularLocation>
        <location evidence="1">Cell membrane</location>
        <topology evidence="1">Multi-pass membrane protein</topology>
    </subcellularLocation>
</comment>
<dbReference type="GeneID" id="67487738"/>
<keyword evidence="6 13" id="KW-0067">ATP-binding</keyword>
<dbReference type="GO" id="GO:0015421">
    <property type="term" value="F:ABC-type oligopeptide transporter activity"/>
    <property type="evidence" value="ECO:0007669"/>
    <property type="project" value="TreeGrafter"/>
</dbReference>
<name>A0AAJ1A6W1_RHILE</name>
<keyword evidence="7 10" id="KW-1133">Transmembrane helix</keyword>
<evidence type="ECO:0000256" key="10">
    <source>
        <dbReference type="SAM" id="Phobius"/>
    </source>
</evidence>
<comment type="caution">
    <text evidence="13">The sequence shown here is derived from an EMBL/GenBank/DDBJ whole genome shotgun (WGS) entry which is preliminary data.</text>
</comment>